<sequence length="65" mass="7443">KNNSITKEEACLKIIEGSSRNQYLFLTESEILVGSKDSNHIVIKDQKIDEKQAKFKFCKGRVDII</sequence>
<evidence type="ECO:0000313" key="2">
    <source>
        <dbReference type="Proteomes" id="UP000789920"/>
    </source>
</evidence>
<proteinExistence type="predicted"/>
<dbReference type="Proteomes" id="UP000789920">
    <property type="component" value="Unassembled WGS sequence"/>
</dbReference>
<accession>A0ACA9PYH4</accession>
<name>A0ACA9PYH4_9GLOM</name>
<protein>
    <submittedName>
        <fullName evidence="1">31517_t:CDS:1</fullName>
    </submittedName>
</protein>
<comment type="caution">
    <text evidence="1">The sequence shown here is derived from an EMBL/GenBank/DDBJ whole genome shotgun (WGS) entry which is preliminary data.</text>
</comment>
<dbReference type="EMBL" id="CAJVQC010025219">
    <property type="protein sequence ID" value="CAG8729184.1"/>
    <property type="molecule type" value="Genomic_DNA"/>
</dbReference>
<organism evidence="1 2">
    <name type="scientific">Racocetra persica</name>
    <dbReference type="NCBI Taxonomy" id="160502"/>
    <lineage>
        <taxon>Eukaryota</taxon>
        <taxon>Fungi</taxon>
        <taxon>Fungi incertae sedis</taxon>
        <taxon>Mucoromycota</taxon>
        <taxon>Glomeromycotina</taxon>
        <taxon>Glomeromycetes</taxon>
        <taxon>Diversisporales</taxon>
        <taxon>Gigasporaceae</taxon>
        <taxon>Racocetra</taxon>
    </lineage>
</organism>
<feature type="non-terminal residue" evidence="1">
    <location>
        <position position="1"/>
    </location>
</feature>
<reference evidence="1" key="1">
    <citation type="submission" date="2021-06" db="EMBL/GenBank/DDBJ databases">
        <authorList>
            <person name="Kallberg Y."/>
            <person name="Tangrot J."/>
            <person name="Rosling A."/>
        </authorList>
    </citation>
    <scope>NUCLEOTIDE SEQUENCE</scope>
    <source>
        <strain evidence="1">MA461A</strain>
    </source>
</reference>
<feature type="non-terminal residue" evidence="1">
    <location>
        <position position="65"/>
    </location>
</feature>
<evidence type="ECO:0000313" key="1">
    <source>
        <dbReference type="EMBL" id="CAG8729184.1"/>
    </source>
</evidence>
<gene>
    <name evidence="1" type="ORF">RPERSI_LOCUS11985</name>
</gene>
<keyword evidence="2" id="KW-1185">Reference proteome</keyword>